<feature type="chain" id="PRO_5020674432" evidence="1">
    <location>
        <begin position="21"/>
        <end position="196"/>
    </location>
</feature>
<dbReference type="KEGG" id="izh:FEM41_11385"/>
<dbReference type="AlphaFoldDB" id="A0A4P8YHY2"/>
<feature type="signal peptide" evidence="1">
    <location>
        <begin position="1"/>
        <end position="20"/>
    </location>
</feature>
<proteinExistence type="predicted"/>
<dbReference type="RefSeq" id="WP_138096085.1">
    <property type="nucleotide sequence ID" value="NZ_CP040428.1"/>
</dbReference>
<evidence type="ECO:0000313" key="2">
    <source>
        <dbReference type="EMBL" id="QCT20210.1"/>
    </source>
</evidence>
<name>A0A4P8YHY2_9ENTR</name>
<dbReference type="Proteomes" id="UP000302163">
    <property type="component" value="Chromosome"/>
</dbReference>
<keyword evidence="1" id="KW-0732">Signal</keyword>
<accession>A0A4P8YHY2</accession>
<reference evidence="2 3" key="1">
    <citation type="submission" date="2019-05" db="EMBL/GenBank/DDBJ databases">
        <title>Complete genome sequence of Izhakiella calystegiae KSNA2, an endophyte isolated from beach morning glory (Calystegia soldanella).</title>
        <authorList>
            <person name="Jiang L."/>
            <person name="Jeong J.C."/>
            <person name="Kim C.Y."/>
            <person name="Kim D.H."/>
            <person name="Kim S.W."/>
            <person name="Lee j."/>
        </authorList>
    </citation>
    <scope>NUCLEOTIDE SEQUENCE [LARGE SCALE GENOMIC DNA]</scope>
    <source>
        <strain evidence="2 3">KSNA2</strain>
    </source>
</reference>
<sequence length="196" mass="22141">MKIKFLVSIFAMGAAISVYAKNIDFCKTIEFDTGEFNYQVIEKASSNSECRDKPVPIQYKGINDTFNLTSEASPTGGASYLTWDESRKAYGYDKNELKSTIHDIVSQSKENKYIEALNPVVKIKFIPKGNGGVVVSDIVFEDKDSKPISVVRDIYFYSQDNYAAVYGSSPIKCSQEDRILFIEKVELLFESMNVNW</sequence>
<protein>
    <submittedName>
        <fullName evidence="2">Uncharacterized protein</fullName>
    </submittedName>
</protein>
<evidence type="ECO:0000256" key="1">
    <source>
        <dbReference type="SAM" id="SignalP"/>
    </source>
</evidence>
<evidence type="ECO:0000313" key="3">
    <source>
        <dbReference type="Proteomes" id="UP000302163"/>
    </source>
</evidence>
<keyword evidence="3" id="KW-1185">Reference proteome</keyword>
<organism evidence="2 3">
    <name type="scientific">Jejubacter calystegiae</name>
    <dbReference type="NCBI Taxonomy" id="2579935"/>
    <lineage>
        <taxon>Bacteria</taxon>
        <taxon>Pseudomonadati</taxon>
        <taxon>Pseudomonadota</taxon>
        <taxon>Gammaproteobacteria</taxon>
        <taxon>Enterobacterales</taxon>
        <taxon>Enterobacteriaceae</taxon>
        <taxon>Jejubacter</taxon>
    </lineage>
</organism>
<gene>
    <name evidence="2" type="ORF">FEM41_11385</name>
</gene>
<dbReference type="OrthoDB" id="6636343at2"/>
<dbReference type="EMBL" id="CP040428">
    <property type="protein sequence ID" value="QCT20210.1"/>
    <property type="molecule type" value="Genomic_DNA"/>
</dbReference>